<dbReference type="GO" id="GO:0016042">
    <property type="term" value="P:lipid catabolic process"/>
    <property type="evidence" value="ECO:0007669"/>
    <property type="project" value="UniProtKB-UniRule"/>
</dbReference>
<feature type="short sequence motif" description="GXSXG" evidence="2">
    <location>
        <begin position="45"/>
        <end position="49"/>
    </location>
</feature>
<dbReference type="OrthoDB" id="9802424at2"/>
<feature type="active site" description="Nucleophile" evidence="2">
    <location>
        <position position="47"/>
    </location>
</feature>
<dbReference type="PROSITE" id="PS51635">
    <property type="entry name" value="PNPLA"/>
    <property type="match status" value="1"/>
</dbReference>
<sequence length="307" mass="33874">MASSPVTTAHETALLLEGGGMRAAYSAGIVDVLMSHGVQFGWVGGISAGASHLVSYLTGERDRLRRNFVDFVLEPEFGGWSHLLRGRGFFNAEYIYGRAPGLDLPRPYDFGLVTDSPTQFRIGATRADTGEGVYWGREDITEASDLLIRVRASSTIPFAMPVPRIGGVPYADGAFGSSGGVPLDAAEADGYDRFFAVLTQPRGYFKDGISRPRLTKTFLRRWPGLADAMVTRHERYNATMERLYELEARGKAVLVFPEDATRLVSSTERDIRVLRSSMYTGVAQALRQWPEWEEFLGAEAPAHSLQR</sequence>
<dbReference type="GO" id="GO:0016787">
    <property type="term" value="F:hydrolase activity"/>
    <property type="evidence" value="ECO:0007669"/>
    <property type="project" value="UniProtKB-UniRule"/>
</dbReference>
<comment type="caution">
    <text evidence="2">Lacks conserved residue(s) required for the propagation of feature annotation.</text>
</comment>
<evidence type="ECO:0000313" key="5">
    <source>
        <dbReference type="Proteomes" id="UP000182498"/>
    </source>
</evidence>
<evidence type="ECO:0000256" key="2">
    <source>
        <dbReference type="PROSITE-ProRule" id="PRU01161"/>
    </source>
</evidence>
<evidence type="ECO:0000256" key="1">
    <source>
        <dbReference type="ARBA" id="ARBA00023098"/>
    </source>
</evidence>
<evidence type="ECO:0000259" key="3">
    <source>
        <dbReference type="PROSITE" id="PS51635"/>
    </source>
</evidence>
<dbReference type="Gene3D" id="3.40.1090.10">
    <property type="entry name" value="Cytosolic phospholipase A2 catalytic domain"/>
    <property type="match status" value="1"/>
</dbReference>
<evidence type="ECO:0000313" key="4">
    <source>
        <dbReference type="EMBL" id="CUU65338.1"/>
    </source>
</evidence>
<dbReference type="RefSeq" id="WP_014009758.1">
    <property type="nucleotide sequence ID" value="NZ_DAITTX010000010.1"/>
</dbReference>
<keyword evidence="2 4" id="KW-0378">Hydrolase</keyword>
<feature type="domain" description="PNPLA" evidence="3">
    <location>
        <begin position="14"/>
        <end position="187"/>
    </location>
</feature>
<keyword evidence="2" id="KW-0442">Lipid degradation</keyword>
<keyword evidence="5" id="KW-1185">Reference proteome</keyword>
<dbReference type="EMBL" id="FAUH01000003">
    <property type="protein sequence ID" value="CUU65338.1"/>
    <property type="molecule type" value="Genomic_DNA"/>
</dbReference>
<dbReference type="SUPFAM" id="SSF52151">
    <property type="entry name" value="FabD/lysophospholipase-like"/>
    <property type="match status" value="1"/>
</dbReference>
<organism evidence="4 5">
    <name type="scientific">Corynebacterium variabile</name>
    <dbReference type="NCBI Taxonomy" id="1727"/>
    <lineage>
        <taxon>Bacteria</taxon>
        <taxon>Bacillati</taxon>
        <taxon>Actinomycetota</taxon>
        <taxon>Actinomycetes</taxon>
        <taxon>Mycobacteriales</taxon>
        <taxon>Corynebacteriaceae</taxon>
        <taxon>Corynebacterium</taxon>
    </lineage>
</organism>
<dbReference type="CDD" id="cd07208">
    <property type="entry name" value="Pat_hypo_Ecoli_yjju_like"/>
    <property type="match status" value="1"/>
</dbReference>
<feature type="short sequence motif" description="DGA/G" evidence="2">
    <location>
        <begin position="172"/>
        <end position="174"/>
    </location>
</feature>
<keyword evidence="1 2" id="KW-0443">Lipid metabolism</keyword>
<accession>A0A0X2NKT3</accession>
<dbReference type="InterPro" id="IPR037483">
    <property type="entry name" value="YjjU-like"/>
</dbReference>
<dbReference type="InterPro" id="IPR045943">
    <property type="entry name" value="DUF6363"/>
</dbReference>
<dbReference type="Pfam" id="PF01734">
    <property type="entry name" value="Patatin"/>
    <property type="match status" value="1"/>
</dbReference>
<protein>
    <submittedName>
        <fullName evidence="4">Predicted esterase of the alpha-beta hydrolase superfamily</fullName>
    </submittedName>
</protein>
<dbReference type="InterPro" id="IPR002641">
    <property type="entry name" value="PNPLA_dom"/>
</dbReference>
<dbReference type="Proteomes" id="UP000182498">
    <property type="component" value="Unassembled WGS sequence"/>
</dbReference>
<dbReference type="Pfam" id="PF19890">
    <property type="entry name" value="DUF6363"/>
    <property type="match status" value="1"/>
</dbReference>
<feature type="active site" description="Proton acceptor" evidence="2">
    <location>
        <position position="172"/>
    </location>
</feature>
<dbReference type="InterPro" id="IPR016035">
    <property type="entry name" value="Acyl_Trfase/lysoPLipase"/>
</dbReference>
<proteinExistence type="predicted"/>
<dbReference type="AlphaFoldDB" id="A0A0X2NKT3"/>
<dbReference type="OMA" id="SPFDSFW"/>
<gene>
    <name evidence="4" type="ORF">CVAR292_00656</name>
</gene>
<name>A0A0X2NKT3_9CORY</name>
<reference evidence="5" key="1">
    <citation type="submission" date="2015-11" db="EMBL/GenBank/DDBJ databases">
        <authorList>
            <person name="Dugat-Bony E."/>
        </authorList>
    </citation>
    <scope>NUCLEOTIDE SEQUENCE [LARGE SCALE GENOMIC DNA]</scope>
    <source>
        <strain evidence="5">Mu292</strain>
    </source>
</reference>